<evidence type="ECO:0000256" key="1">
    <source>
        <dbReference type="SAM" id="MobiDB-lite"/>
    </source>
</evidence>
<dbReference type="AlphaFoldDB" id="A0A085W5M5"/>
<keyword evidence="3" id="KW-1185">Reference proteome</keyword>
<feature type="compositionally biased region" description="Basic and acidic residues" evidence="1">
    <location>
        <begin position="1"/>
        <end position="16"/>
    </location>
</feature>
<feature type="compositionally biased region" description="Basic and acidic residues" evidence="1">
    <location>
        <begin position="28"/>
        <end position="48"/>
    </location>
</feature>
<gene>
    <name evidence="2" type="ORF">DB31_3047</name>
</gene>
<comment type="caution">
    <text evidence="2">The sequence shown here is derived from an EMBL/GenBank/DDBJ whole genome shotgun (WGS) entry which is preliminary data.</text>
</comment>
<evidence type="ECO:0000313" key="3">
    <source>
        <dbReference type="Proteomes" id="UP000028725"/>
    </source>
</evidence>
<evidence type="ECO:0000313" key="2">
    <source>
        <dbReference type="EMBL" id="KFE62988.1"/>
    </source>
</evidence>
<feature type="region of interest" description="Disordered" evidence="1">
    <location>
        <begin position="1"/>
        <end position="59"/>
    </location>
</feature>
<organism evidence="2 3">
    <name type="scientific">Hyalangium minutum</name>
    <dbReference type="NCBI Taxonomy" id="394096"/>
    <lineage>
        <taxon>Bacteria</taxon>
        <taxon>Pseudomonadati</taxon>
        <taxon>Myxococcota</taxon>
        <taxon>Myxococcia</taxon>
        <taxon>Myxococcales</taxon>
        <taxon>Cystobacterineae</taxon>
        <taxon>Archangiaceae</taxon>
        <taxon>Hyalangium</taxon>
    </lineage>
</organism>
<sequence>MSHGEDSEKEPAKTDFLEDPSQGADIKGGNETKGKERNRPRSPWREEIGPGVDSGLREE</sequence>
<dbReference type="Proteomes" id="UP000028725">
    <property type="component" value="Unassembled WGS sequence"/>
</dbReference>
<name>A0A085W5M5_9BACT</name>
<dbReference type="EMBL" id="JMCB01000019">
    <property type="protein sequence ID" value="KFE62988.1"/>
    <property type="molecule type" value="Genomic_DNA"/>
</dbReference>
<protein>
    <submittedName>
        <fullName evidence="2">Uncharacterized protein</fullName>
    </submittedName>
</protein>
<accession>A0A085W5M5</accession>
<reference evidence="2 3" key="1">
    <citation type="submission" date="2014-04" db="EMBL/GenBank/DDBJ databases">
        <title>Genome assembly of Hyalangium minutum DSM 14724.</title>
        <authorList>
            <person name="Sharma G."/>
            <person name="Subramanian S."/>
        </authorList>
    </citation>
    <scope>NUCLEOTIDE SEQUENCE [LARGE SCALE GENOMIC DNA]</scope>
    <source>
        <strain evidence="2 3">DSM 14724</strain>
    </source>
</reference>
<proteinExistence type="predicted"/>
<dbReference type="STRING" id="394096.DB31_3047"/>